<gene>
    <name evidence="1" type="ORF">RHMOL_Rhmol03G0247500</name>
</gene>
<proteinExistence type="predicted"/>
<reference evidence="1" key="1">
    <citation type="submission" date="2022-02" db="EMBL/GenBank/DDBJ databases">
        <title>Plant Genome Project.</title>
        <authorList>
            <person name="Zhang R.-G."/>
        </authorList>
    </citation>
    <scope>NUCLEOTIDE SEQUENCE</scope>
    <source>
        <strain evidence="1">AT1</strain>
    </source>
</reference>
<accession>A0ACC0PJT1</accession>
<organism evidence="1 2">
    <name type="scientific">Rhododendron molle</name>
    <name type="common">Chinese azalea</name>
    <name type="synonym">Azalea mollis</name>
    <dbReference type="NCBI Taxonomy" id="49168"/>
    <lineage>
        <taxon>Eukaryota</taxon>
        <taxon>Viridiplantae</taxon>
        <taxon>Streptophyta</taxon>
        <taxon>Embryophyta</taxon>
        <taxon>Tracheophyta</taxon>
        <taxon>Spermatophyta</taxon>
        <taxon>Magnoliopsida</taxon>
        <taxon>eudicotyledons</taxon>
        <taxon>Gunneridae</taxon>
        <taxon>Pentapetalae</taxon>
        <taxon>asterids</taxon>
        <taxon>Ericales</taxon>
        <taxon>Ericaceae</taxon>
        <taxon>Ericoideae</taxon>
        <taxon>Rhodoreae</taxon>
        <taxon>Rhododendron</taxon>
    </lineage>
</organism>
<name>A0ACC0PJT1_RHOML</name>
<sequence length="104" mass="11630">MALSAASDSPATPEKAERNLQPFFVLHKASHRNGERNSKEGARTGSKTRTRRRIDLTPRQPKSSEGPETELDGGDNDDHRDHQLRTDAFNYAWSKIESTIKASP</sequence>
<protein>
    <submittedName>
        <fullName evidence="1">Uncharacterized protein</fullName>
    </submittedName>
</protein>
<comment type="caution">
    <text evidence="1">The sequence shown here is derived from an EMBL/GenBank/DDBJ whole genome shotgun (WGS) entry which is preliminary data.</text>
</comment>
<dbReference type="EMBL" id="CM046390">
    <property type="protein sequence ID" value="KAI8565292.1"/>
    <property type="molecule type" value="Genomic_DNA"/>
</dbReference>
<evidence type="ECO:0000313" key="1">
    <source>
        <dbReference type="EMBL" id="KAI8565292.1"/>
    </source>
</evidence>
<dbReference type="Proteomes" id="UP001062846">
    <property type="component" value="Chromosome 3"/>
</dbReference>
<keyword evidence="2" id="KW-1185">Reference proteome</keyword>
<evidence type="ECO:0000313" key="2">
    <source>
        <dbReference type="Proteomes" id="UP001062846"/>
    </source>
</evidence>